<comment type="caution">
    <text evidence="1">The sequence shown here is derived from an EMBL/GenBank/DDBJ whole genome shotgun (WGS) entry which is preliminary data.</text>
</comment>
<name>A0ABP8MN11_9BACT</name>
<organism evidence="1 2">
    <name type="scientific">Rurimicrobium arvi</name>
    <dbReference type="NCBI Taxonomy" id="2049916"/>
    <lineage>
        <taxon>Bacteria</taxon>
        <taxon>Pseudomonadati</taxon>
        <taxon>Bacteroidota</taxon>
        <taxon>Chitinophagia</taxon>
        <taxon>Chitinophagales</taxon>
        <taxon>Chitinophagaceae</taxon>
        <taxon>Rurimicrobium</taxon>
    </lineage>
</organism>
<keyword evidence="2" id="KW-1185">Reference proteome</keyword>
<accession>A0ABP8MN11</accession>
<reference evidence="2" key="1">
    <citation type="journal article" date="2019" name="Int. J. Syst. Evol. Microbiol.">
        <title>The Global Catalogue of Microorganisms (GCM) 10K type strain sequencing project: providing services to taxonomists for standard genome sequencing and annotation.</title>
        <authorList>
            <consortium name="The Broad Institute Genomics Platform"/>
            <consortium name="The Broad Institute Genome Sequencing Center for Infectious Disease"/>
            <person name="Wu L."/>
            <person name="Ma J."/>
        </authorList>
    </citation>
    <scope>NUCLEOTIDE SEQUENCE [LARGE SCALE GENOMIC DNA]</scope>
    <source>
        <strain evidence="2">JCM 31921</strain>
    </source>
</reference>
<evidence type="ECO:0000313" key="1">
    <source>
        <dbReference type="EMBL" id="GAA4453355.1"/>
    </source>
</evidence>
<proteinExistence type="predicted"/>
<evidence type="ECO:0000313" key="2">
    <source>
        <dbReference type="Proteomes" id="UP001501410"/>
    </source>
</evidence>
<gene>
    <name evidence="1" type="ORF">GCM10023092_13550</name>
</gene>
<protein>
    <submittedName>
        <fullName evidence="1">Uncharacterized protein</fullName>
    </submittedName>
</protein>
<dbReference type="EMBL" id="BAABEZ010000022">
    <property type="protein sequence ID" value="GAA4453355.1"/>
    <property type="molecule type" value="Genomic_DNA"/>
</dbReference>
<dbReference type="Proteomes" id="UP001501410">
    <property type="component" value="Unassembled WGS sequence"/>
</dbReference>
<sequence length="67" mass="7129">MGLINNSINEQVQCPRCGSTQIYVDKKGYNGGKACCGALLAGPLGLLCGTHKANDVQLTCLKCKKTW</sequence>